<feature type="compositionally biased region" description="Basic residues" evidence="1">
    <location>
        <begin position="1"/>
        <end position="10"/>
    </location>
</feature>
<proteinExistence type="predicted"/>
<gene>
    <name evidence="2" type="ORF">LSALG_LOCUS17816</name>
</gene>
<dbReference type="Proteomes" id="UP001177003">
    <property type="component" value="Chromosome 3"/>
</dbReference>
<dbReference type="AlphaFoldDB" id="A0AA35YPM1"/>
<name>A0AA35YPM1_LACSI</name>
<organism evidence="2 3">
    <name type="scientific">Lactuca saligna</name>
    <name type="common">Willowleaf lettuce</name>
    <dbReference type="NCBI Taxonomy" id="75948"/>
    <lineage>
        <taxon>Eukaryota</taxon>
        <taxon>Viridiplantae</taxon>
        <taxon>Streptophyta</taxon>
        <taxon>Embryophyta</taxon>
        <taxon>Tracheophyta</taxon>
        <taxon>Spermatophyta</taxon>
        <taxon>Magnoliopsida</taxon>
        <taxon>eudicotyledons</taxon>
        <taxon>Gunneridae</taxon>
        <taxon>Pentapetalae</taxon>
        <taxon>asterids</taxon>
        <taxon>campanulids</taxon>
        <taxon>Asterales</taxon>
        <taxon>Asteraceae</taxon>
        <taxon>Cichorioideae</taxon>
        <taxon>Cichorieae</taxon>
        <taxon>Lactucinae</taxon>
        <taxon>Lactuca</taxon>
    </lineage>
</organism>
<evidence type="ECO:0000256" key="1">
    <source>
        <dbReference type="SAM" id="MobiDB-lite"/>
    </source>
</evidence>
<evidence type="ECO:0000313" key="2">
    <source>
        <dbReference type="EMBL" id="CAI9277911.1"/>
    </source>
</evidence>
<dbReference type="EMBL" id="OX465079">
    <property type="protein sequence ID" value="CAI9277911.1"/>
    <property type="molecule type" value="Genomic_DNA"/>
</dbReference>
<sequence length="101" mass="11605">MKSKHKRRSSSTKDVRKPQVSRQGVIFNEIPTPASPSSKKRFAADMEKYLSKKKKRLAADMAKQLSKKKKRRVIHTSESHVDTSVITPPITFYHSFSFTIN</sequence>
<accession>A0AA35YPM1</accession>
<evidence type="ECO:0000313" key="3">
    <source>
        <dbReference type="Proteomes" id="UP001177003"/>
    </source>
</evidence>
<keyword evidence="3" id="KW-1185">Reference proteome</keyword>
<protein>
    <submittedName>
        <fullName evidence="2">Uncharacterized protein</fullName>
    </submittedName>
</protein>
<feature type="region of interest" description="Disordered" evidence="1">
    <location>
        <begin position="1"/>
        <end position="40"/>
    </location>
</feature>
<reference evidence="2" key="1">
    <citation type="submission" date="2023-04" db="EMBL/GenBank/DDBJ databases">
        <authorList>
            <person name="Vijverberg K."/>
            <person name="Xiong W."/>
            <person name="Schranz E."/>
        </authorList>
    </citation>
    <scope>NUCLEOTIDE SEQUENCE</scope>
</reference>